<dbReference type="STRING" id="1109443.G4TRK0"/>
<feature type="compositionally biased region" description="Basic and acidic residues" evidence="1">
    <location>
        <begin position="610"/>
        <end position="619"/>
    </location>
</feature>
<evidence type="ECO:0000256" key="1">
    <source>
        <dbReference type="SAM" id="MobiDB-lite"/>
    </source>
</evidence>
<feature type="compositionally biased region" description="Low complexity" evidence="1">
    <location>
        <begin position="175"/>
        <end position="240"/>
    </location>
</feature>
<feature type="chain" id="PRO_5003469077" evidence="3">
    <location>
        <begin position="19"/>
        <end position="626"/>
    </location>
</feature>
<feature type="compositionally biased region" description="Low complexity" evidence="1">
    <location>
        <begin position="500"/>
        <end position="521"/>
    </location>
</feature>
<feature type="signal peptide" evidence="3">
    <location>
        <begin position="1"/>
        <end position="18"/>
    </location>
</feature>
<dbReference type="OrthoDB" id="3265734at2759"/>
<dbReference type="EMBL" id="CAFZ01000265">
    <property type="protein sequence ID" value="CCA73943.1"/>
    <property type="molecule type" value="Genomic_DNA"/>
</dbReference>
<name>G4TRK0_SERID</name>
<organism evidence="4 5">
    <name type="scientific">Serendipita indica (strain DSM 11827)</name>
    <name type="common">Root endophyte fungus</name>
    <name type="synonym">Piriformospora indica</name>
    <dbReference type="NCBI Taxonomy" id="1109443"/>
    <lineage>
        <taxon>Eukaryota</taxon>
        <taxon>Fungi</taxon>
        <taxon>Dikarya</taxon>
        <taxon>Basidiomycota</taxon>
        <taxon>Agaricomycotina</taxon>
        <taxon>Agaricomycetes</taxon>
        <taxon>Sebacinales</taxon>
        <taxon>Serendipitaceae</taxon>
        <taxon>Serendipita</taxon>
    </lineage>
</organism>
<feature type="region of interest" description="Disordered" evidence="1">
    <location>
        <begin position="175"/>
        <end position="246"/>
    </location>
</feature>
<dbReference type="Gene3D" id="2.60.120.260">
    <property type="entry name" value="Galactose-binding domain-like"/>
    <property type="match status" value="1"/>
</dbReference>
<keyword evidence="2" id="KW-0472">Membrane</keyword>
<evidence type="ECO:0000313" key="4">
    <source>
        <dbReference type="EMBL" id="CCA73943.1"/>
    </source>
</evidence>
<dbReference type="InParanoid" id="G4TRK0"/>
<feature type="compositionally biased region" description="Polar residues" evidence="1">
    <location>
        <begin position="527"/>
        <end position="545"/>
    </location>
</feature>
<feature type="region of interest" description="Disordered" evidence="1">
    <location>
        <begin position="488"/>
        <end position="552"/>
    </location>
</feature>
<dbReference type="Proteomes" id="UP000007148">
    <property type="component" value="Unassembled WGS sequence"/>
</dbReference>
<keyword evidence="2" id="KW-1133">Transmembrane helix</keyword>
<accession>G4TRK0</accession>
<keyword evidence="2" id="KW-0812">Transmembrane</keyword>
<keyword evidence="3" id="KW-0732">Signal</keyword>
<dbReference type="HOGENOM" id="CLU_504488_0_0_1"/>
<evidence type="ECO:0000256" key="3">
    <source>
        <dbReference type="SAM" id="SignalP"/>
    </source>
</evidence>
<evidence type="ECO:0000256" key="2">
    <source>
        <dbReference type="SAM" id="Phobius"/>
    </source>
</evidence>
<feature type="region of interest" description="Disordered" evidence="1">
    <location>
        <begin position="601"/>
        <end position="626"/>
    </location>
</feature>
<evidence type="ECO:0000313" key="5">
    <source>
        <dbReference type="Proteomes" id="UP000007148"/>
    </source>
</evidence>
<dbReference type="eggNOG" id="ENOG502S423">
    <property type="taxonomic scope" value="Eukaryota"/>
</dbReference>
<gene>
    <name evidence="4" type="ORF">PIIN_07896</name>
</gene>
<comment type="caution">
    <text evidence="4">The sequence shown here is derived from an EMBL/GenBank/DDBJ whole genome shotgun (WGS) entry which is preliminary data.</text>
</comment>
<keyword evidence="5" id="KW-1185">Reference proteome</keyword>
<sequence>MVKMRFLVILALCFYAQADLIVLEDTSDSIKYSNSGPSWTAANPRGGGGDRLGSAQNDRERFSGMNWHESYGDATLNLCLFGTRVILTGASALKYYNTRINGYIDGELKAQYENVVSSVETTVAPLQDGYSGFNYHYAITMLDIGNLSPGQHTFRAVSVGANSLFVVDTIQYEPSDAAPSTTSAPTSSSSRTSSSSSSQTSRTIDTQSVNSTTSSQSTTRSSSSSSSHSSISTSTSSSSSEPAISLMDVKPSDSRIIYFPTDAWSANSDRRRAESCLTGTMSSTTPGSSLSFNFTGSALQLYTIASENGGRYSVTLDGQPRGTFDTHADTTQPSQCSLSAQFTIQDLDSSEHSLVMKVEGPSSGSNQTTLQFVGFRLSSSSISPAVSNPQTETHSKPPLGPIIGGVVGALALLAITACALYFLKKQRKQDHHQEHDPNTPDSYFVASFGVEPMSTSGGKRSMPFGGHKKPHLFETASDSTVSHDHALPVAQSGSSHEDSSSNSDNLLPQPPSSQTYSQPRPLWANPVTPSQYSQSHTQAINTPYPNTAAVDPETASNADRATYYTLPSYHERVLEGAGRRGRELSEADVDAISRRLREVMRQSGHMPLEPPRELVDHLVEQQLGPR</sequence>
<dbReference type="CDD" id="cd12087">
    <property type="entry name" value="TM_EGFR-like"/>
    <property type="match status" value="1"/>
</dbReference>
<dbReference type="AlphaFoldDB" id="G4TRK0"/>
<proteinExistence type="predicted"/>
<reference evidence="4 5" key="1">
    <citation type="journal article" date="2011" name="PLoS Pathog.">
        <title>Endophytic Life Strategies Decoded by Genome and Transcriptome Analyses of the Mutualistic Root Symbiont Piriformospora indica.</title>
        <authorList>
            <person name="Zuccaro A."/>
            <person name="Lahrmann U."/>
            <person name="Guldener U."/>
            <person name="Langen G."/>
            <person name="Pfiffi S."/>
            <person name="Biedenkopf D."/>
            <person name="Wong P."/>
            <person name="Samans B."/>
            <person name="Grimm C."/>
            <person name="Basiewicz M."/>
            <person name="Murat C."/>
            <person name="Martin F."/>
            <person name="Kogel K.H."/>
        </authorList>
    </citation>
    <scope>NUCLEOTIDE SEQUENCE [LARGE SCALE GENOMIC DNA]</scope>
    <source>
        <strain evidence="4 5">DSM 11827</strain>
    </source>
</reference>
<feature type="transmembrane region" description="Helical" evidence="2">
    <location>
        <begin position="399"/>
        <end position="423"/>
    </location>
</feature>
<protein>
    <submittedName>
        <fullName evidence="4">Uncharacterized protein</fullName>
    </submittedName>
</protein>